<evidence type="ECO:0000313" key="2">
    <source>
        <dbReference type="Proteomes" id="UP000696485"/>
    </source>
</evidence>
<dbReference type="PANTHER" id="PTHR11941:SF45">
    <property type="entry name" value="ENOYL-COA DELTA ISOMERASE 1, MITOCHONDRIAL"/>
    <property type="match status" value="1"/>
</dbReference>
<dbReference type="AlphaFoldDB" id="A0A9P5SH81"/>
<dbReference type="Gene3D" id="3.90.226.10">
    <property type="entry name" value="2-enoyl-CoA Hydratase, Chain A, domain 1"/>
    <property type="match status" value="1"/>
</dbReference>
<dbReference type="GO" id="GO:0005739">
    <property type="term" value="C:mitochondrion"/>
    <property type="evidence" value="ECO:0007669"/>
    <property type="project" value="TreeGrafter"/>
</dbReference>
<proteinExistence type="predicted"/>
<evidence type="ECO:0000313" key="1">
    <source>
        <dbReference type="EMBL" id="KAF9329221.1"/>
    </source>
</evidence>
<name>A0A9P5SH81_9FUNG</name>
<dbReference type="SUPFAM" id="SSF52096">
    <property type="entry name" value="ClpP/crotonase"/>
    <property type="match status" value="1"/>
</dbReference>
<comment type="caution">
    <text evidence="1">The sequence shown here is derived from an EMBL/GenBank/DDBJ whole genome shotgun (WGS) entry which is preliminary data.</text>
</comment>
<dbReference type="GO" id="GO:0016853">
    <property type="term" value="F:isomerase activity"/>
    <property type="evidence" value="ECO:0007669"/>
    <property type="project" value="UniProtKB-KW"/>
</dbReference>
<sequence>MMHSRISCLLARTTASHARRSIQPTSFASTKSAWVIRSFIPASRSYSSSPPAVTVTKDENEPTVAIVTLHQSAFSHDTARLLIQEWKTMEQDQSLRAVVLKSDLKSIFCAGIDFKEFLKGPESFGNYWRTIRHVFDVIYSSRLNTAASMHGHSLGLGCVLGMACQDRFMMGGAPGPKQPTIGLNEVAVGVPVPHWLVELFAGITSRRHAERLLPMGRIMSVQEAVSVGLVDKADFKSQEEMDAFVVRYLVGRSKAPRDAQTETMRVIRLNFLKAFRASEEEDVKTITHYVANEEAQTILKESLAKLTNKAKK</sequence>
<keyword evidence="2" id="KW-1185">Reference proteome</keyword>
<dbReference type="CDD" id="cd06558">
    <property type="entry name" value="crotonase-like"/>
    <property type="match status" value="1"/>
</dbReference>
<reference evidence="1" key="1">
    <citation type="journal article" date="2020" name="Fungal Divers.">
        <title>Resolving the Mortierellaceae phylogeny through synthesis of multi-gene phylogenetics and phylogenomics.</title>
        <authorList>
            <person name="Vandepol N."/>
            <person name="Liber J."/>
            <person name="Desiro A."/>
            <person name="Na H."/>
            <person name="Kennedy M."/>
            <person name="Barry K."/>
            <person name="Grigoriev I.V."/>
            <person name="Miller A.N."/>
            <person name="O'Donnell K."/>
            <person name="Stajich J.E."/>
            <person name="Bonito G."/>
        </authorList>
    </citation>
    <scope>NUCLEOTIDE SEQUENCE</scope>
    <source>
        <strain evidence="1">NVP1</strain>
    </source>
</reference>
<protein>
    <submittedName>
        <fullName evidence="1">Dodecenoyl-CoA isomerase</fullName>
    </submittedName>
</protein>
<dbReference type="InterPro" id="IPR001753">
    <property type="entry name" value="Enoyl-CoA_hydra/iso"/>
</dbReference>
<organism evidence="1 2">
    <name type="scientific">Podila minutissima</name>
    <dbReference type="NCBI Taxonomy" id="64525"/>
    <lineage>
        <taxon>Eukaryota</taxon>
        <taxon>Fungi</taxon>
        <taxon>Fungi incertae sedis</taxon>
        <taxon>Mucoromycota</taxon>
        <taxon>Mortierellomycotina</taxon>
        <taxon>Mortierellomycetes</taxon>
        <taxon>Mortierellales</taxon>
        <taxon>Mortierellaceae</taxon>
        <taxon>Podila</taxon>
    </lineage>
</organism>
<accession>A0A9P5SH81</accession>
<gene>
    <name evidence="1" type="primary">ECI1</name>
    <name evidence="1" type="ORF">BG006_007674</name>
</gene>
<dbReference type="InterPro" id="IPR029045">
    <property type="entry name" value="ClpP/crotonase-like_dom_sf"/>
</dbReference>
<dbReference type="Pfam" id="PF00378">
    <property type="entry name" value="ECH_1"/>
    <property type="match status" value="1"/>
</dbReference>
<dbReference type="GO" id="GO:0006635">
    <property type="term" value="P:fatty acid beta-oxidation"/>
    <property type="evidence" value="ECO:0007669"/>
    <property type="project" value="TreeGrafter"/>
</dbReference>
<keyword evidence="1" id="KW-0413">Isomerase</keyword>
<dbReference type="EMBL" id="JAAAUY010000495">
    <property type="protein sequence ID" value="KAF9329221.1"/>
    <property type="molecule type" value="Genomic_DNA"/>
</dbReference>
<dbReference type="PANTHER" id="PTHR11941">
    <property type="entry name" value="ENOYL-COA HYDRATASE-RELATED"/>
    <property type="match status" value="1"/>
</dbReference>
<dbReference type="Proteomes" id="UP000696485">
    <property type="component" value="Unassembled WGS sequence"/>
</dbReference>